<name>E6QLA7_9ZZZZ</name>
<dbReference type="EMBL" id="CABQ01000176">
    <property type="protein sequence ID" value="CBI08027.1"/>
    <property type="molecule type" value="Genomic_DNA"/>
</dbReference>
<dbReference type="Gene3D" id="2.40.10.10">
    <property type="entry name" value="Trypsin-like serine proteases"/>
    <property type="match status" value="1"/>
</dbReference>
<dbReference type="InterPro" id="IPR043504">
    <property type="entry name" value="Peptidase_S1_PA_chymotrypsin"/>
</dbReference>
<feature type="compositionally biased region" description="Polar residues" evidence="1">
    <location>
        <begin position="774"/>
        <end position="790"/>
    </location>
</feature>
<sequence length="809" mass="82566">MRPISFNSAARLVASSALLFVALVVAGCGGNFSSTLAANSVTLESRSLVAGASAQPAITDEATGAVLVDTNGALQWSAAFPDGTPAQVEWSVTGGDPHAGPGSITSTGLYTPPSYTTADPAEIPVIVHARLPHFHSDAATARILLIPGFLRPLAPENLSLTANGSATLTGSIAQVGGDSAIRFSLATSIAAASTAPASATADLGTLSNQQCTRGAFDSPNPAYTVCSVTYTAPAVVPAPTAVYILGSVETTAQNPVSNQAANPVPRSAVSLPTARSWTLLLLNNSGINSNPIAHQQRLALPVPLGSSSGSNHDYDTQRGQLTDCCGGTLGALLQDSSGNQYALSNNHVLARSDQSQPGETVIQPALIDNGCTPVGSGPGATQVATLAAYPPLDSPNTNVDAALARVTPGAVDPHGAILELGAKLPDGSLDAAAPGVSSTAGQGESAALGMLVAKSGRTTGLTCAPVSAVSLDVLVDYYQDCAETKHALRKKFTNQIAISGTSFSDAGDSGALVVDTSNAEPVGLFFAGGTDSHGIEHAIANPVSDVLANLEAQLAQSGGNPSPSAARLAFVGAADHPVACLRYPATTPSASPLPTLTPAQQLQADRALALAQQWANSPSNAGNSAIRVSITNSLDHPGSPAIFIDSAYPPVNLPREFAGLPTQIASLVPGYSQTPPARTDPAASATTPQPAAAALARAIQVKQRRAAELFQSNPAIFGVGVGLSHDNPADPAILLLVDQSQPLGALPTFLDRERVRILPMDRLHVTRAHAHARPSTTNSACHIPPQSTRPNSKFAHELSFWTSTLRLPR</sequence>
<gene>
    <name evidence="2" type="ORF">CARN6_1451</name>
</gene>
<dbReference type="SUPFAM" id="SSF50494">
    <property type="entry name" value="Trypsin-like serine proteases"/>
    <property type="match status" value="1"/>
</dbReference>
<reference evidence="2" key="1">
    <citation type="submission" date="2009-10" db="EMBL/GenBank/DDBJ databases">
        <title>Diversity of trophic interactions inside an arsenic-rich microbial ecosystem.</title>
        <authorList>
            <person name="Bertin P.N."/>
            <person name="Heinrich-Salmeron A."/>
            <person name="Pelletier E."/>
            <person name="Goulhen-Chollet F."/>
            <person name="Arsene-Ploetze F."/>
            <person name="Gallien S."/>
            <person name="Calteau A."/>
            <person name="Vallenet D."/>
            <person name="Casiot C."/>
            <person name="Chane-Woon-Ming B."/>
            <person name="Giloteaux L."/>
            <person name="Barakat M."/>
            <person name="Bonnefoy V."/>
            <person name="Bruneel O."/>
            <person name="Chandler M."/>
            <person name="Cleiss J."/>
            <person name="Duran R."/>
            <person name="Elbaz-Poulichet F."/>
            <person name="Fonknechten N."/>
            <person name="Lauga B."/>
            <person name="Mornico D."/>
            <person name="Ortet P."/>
            <person name="Schaeffer C."/>
            <person name="Siguier P."/>
            <person name="Alexander Thil Smith A."/>
            <person name="Van Dorsselaer A."/>
            <person name="Weissenbach J."/>
            <person name="Medigue C."/>
            <person name="Le Paslier D."/>
        </authorList>
    </citation>
    <scope>NUCLEOTIDE SEQUENCE</scope>
</reference>
<dbReference type="PROSITE" id="PS51257">
    <property type="entry name" value="PROKAR_LIPOPROTEIN"/>
    <property type="match status" value="1"/>
</dbReference>
<dbReference type="InterPro" id="IPR009003">
    <property type="entry name" value="Peptidase_S1_PA"/>
</dbReference>
<evidence type="ECO:0000256" key="1">
    <source>
        <dbReference type="SAM" id="MobiDB-lite"/>
    </source>
</evidence>
<evidence type="ECO:0000313" key="2">
    <source>
        <dbReference type="EMBL" id="CBI08027.1"/>
    </source>
</evidence>
<protein>
    <submittedName>
        <fullName evidence="2">Uncharacterized protein</fullName>
    </submittedName>
</protein>
<comment type="caution">
    <text evidence="2">The sequence shown here is derived from an EMBL/GenBank/DDBJ whole genome shotgun (WGS) entry which is preliminary data.</text>
</comment>
<proteinExistence type="predicted"/>
<feature type="region of interest" description="Disordered" evidence="1">
    <location>
        <begin position="769"/>
        <end position="790"/>
    </location>
</feature>
<organism evidence="2">
    <name type="scientific">mine drainage metagenome</name>
    <dbReference type="NCBI Taxonomy" id="410659"/>
    <lineage>
        <taxon>unclassified sequences</taxon>
        <taxon>metagenomes</taxon>
        <taxon>ecological metagenomes</taxon>
    </lineage>
</organism>
<dbReference type="AlphaFoldDB" id="E6QLA7"/>
<accession>E6QLA7</accession>